<dbReference type="AlphaFoldDB" id="A0A6C0CPI6"/>
<evidence type="ECO:0000313" key="1">
    <source>
        <dbReference type="EMBL" id="QHT05594.1"/>
    </source>
</evidence>
<organism evidence="1">
    <name type="scientific">viral metagenome</name>
    <dbReference type="NCBI Taxonomy" id="1070528"/>
    <lineage>
        <taxon>unclassified sequences</taxon>
        <taxon>metagenomes</taxon>
        <taxon>organismal metagenomes</taxon>
    </lineage>
</organism>
<sequence>MNASLLFLLILCIFIFYSTGYRTFKDENGKVIPHLTVEKQEQDMVAEYIHEGDKVLELGARYGTVSAVILDNVKDERDCVVVEPDSKVTDALKSNLEGCNYGNAHVFVGTVGPTKQKIKGDYNYATYTVECNDDTCDIDNLTYDELQRKYNIEFNTIVADCEGCLPQVIDHISTSSPSLQPLKKIIVETDYPDRVDYEKLYGKLKTCGFNKTKGDFVQVWERT</sequence>
<name>A0A6C0CPI6_9ZZZZ</name>
<evidence type="ECO:0008006" key="2">
    <source>
        <dbReference type="Google" id="ProtNLM"/>
    </source>
</evidence>
<dbReference type="EMBL" id="MN739457">
    <property type="protein sequence ID" value="QHT05594.1"/>
    <property type="molecule type" value="Genomic_DNA"/>
</dbReference>
<reference evidence="1" key="1">
    <citation type="journal article" date="2020" name="Nature">
        <title>Giant virus diversity and host interactions through global metagenomics.</title>
        <authorList>
            <person name="Schulz F."/>
            <person name="Roux S."/>
            <person name="Paez-Espino D."/>
            <person name="Jungbluth S."/>
            <person name="Walsh D.A."/>
            <person name="Denef V.J."/>
            <person name="McMahon K.D."/>
            <person name="Konstantinidis K.T."/>
            <person name="Eloe-Fadrosh E.A."/>
            <person name="Kyrpides N.C."/>
            <person name="Woyke T."/>
        </authorList>
    </citation>
    <scope>NUCLEOTIDE SEQUENCE</scope>
    <source>
        <strain evidence="1">GVMAG-M-3300021389-45</strain>
    </source>
</reference>
<dbReference type="SUPFAM" id="SSF53335">
    <property type="entry name" value="S-adenosyl-L-methionine-dependent methyltransferases"/>
    <property type="match status" value="1"/>
</dbReference>
<accession>A0A6C0CPI6</accession>
<dbReference type="Gene3D" id="3.40.50.150">
    <property type="entry name" value="Vaccinia Virus protein VP39"/>
    <property type="match status" value="1"/>
</dbReference>
<dbReference type="InterPro" id="IPR029063">
    <property type="entry name" value="SAM-dependent_MTases_sf"/>
</dbReference>
<protein>
    <recommendedName>
        <fullName evidence="2">Methyltransferase FkbM domain-containing protein</fullName>
    </recommendedName>
</protein>
<proteinExistence type="predicted"/>